<organism evidence="2">
    <name type="scientific">uncultured Caudovirales phage</name>
    <dbReference type="NCBI Taxonomy" id="2100421"/>
    <lineage>
        <taxon>Viruses</taxon>
        <taxon>Duplodnaviria</taxon>
        <taxon>Heunggongvirae</taxon>
        <taxon>Uroviricota</taxon>
        <taxon>Caudoviricetes</taxon>
        <taxon>Peduoviridae</taxon>
        <taxon>Maltschvirus</taxon>
        <taxon>Maltschvirus maltsch</taxon>
    </lineage>
</organism>
<proteinExistence type="predicted"/>
<keyword evidence="1" id="KW-0812">Transmembrane</keyword>
<reference evidence="2" key="1">
    <citation type="submission" date="2020-04" db="EMBL/GenBank/DDBJ databases">
        <authorList>
            <person name="Chiriac C."/>
            <person name="Salcher M."/>
            <person name="Ghai R."/>
            <person name="Kavagutti S V."/>
        </authorList>
    </citation>
    <scope>NUCLEOTIDE SEQUENCE</scope>
</reference>
<sequence length="38" mass="4546">MFEIEKYKKPTDWAQVALFAVSFIAILVVLLDLFFWRP</sequence>
<feature type="transmembrane region" description="Helical" evidence="1">
    <location>
        <begin position="16"/>
        <end position="36"/>
    </location>
</feature>
<name>A0A6J5LMC5_9CAUD</name>
<dbReference type="EMBL" id="LR796282">
    <property type="protein sequence ID" value="CAB4134167.1"/>
    <property type="molecule type" value="Genomic_DNA"/>
</dbReference>
<accession>A0A6J5LMC5</accession>
<keyword evidence="1" id="KW-0472">Membrane</keyword>
<evidence type="ECO:0000313" key="3">
    <source>
        <dbReference type="EMBL" id="CAB5217799.1"/>
    </source>
</evidence>
<keyword evidence="1" id="KW-1133">Transmembrane helix</keyword>
<protein>
    <submittedName>
        <fullName evidence="2">Uncharacterized protein</fullName>
    </submittedName>
</protein>
<evidence type="ECO:0000313" key="2">
    <source>
        <dbReference type="EMBL" id="CAB4134167.1"/>
    </source>
</evidence>
<dbReference type="EMBL" id="LR798253">
    <property type="protein sequence ID" value="CAB5217799.1"/>
    <property type="molecule type" value="Genomic_DNA"/>
</dbReference>
<gene>
    <name evidence="3" type="ORF">UFOVP205_24</name>
    <name evidence="2" type="ORF">UFOVP267_30</name>
</gene>
<evidence type="ECO:0000256" key="1">
    <source>
        <dbReference type="SAM" id="Phobius"/>
    </source>
</evidence>